<reference evidence="1" key="1">
    <citation type="submission" date="2024-10" db="EMBL/GenBank/DDBJ databases">
        <title>Aeromonas and Pseudomonas from the Cagarras Archipelago, Rio de Janeiro, Brazil.</title>
        <authorList>
            <person name="Canellas A.L.B."/>
            <person name="Laport M.S."/>
        </authorList>
    </citation>
    <scope>NUCLEOTIDE SEQUENCE</scope>
    <source>
        <strain evidence="1">ACP-7</strain>
    </source>
</reference>
<sequence>MSNDAPPAAPALQEWETQLLTQLRALSLQDRQVIAQAIEEKLRISNLERQVEEMTRLLHPGR</sequence>
<evidence type="ECO:0000313" key="1">
    <source>
        <dbReference type="EMBL" id="MFJ1336685.1"/>
    </source>
</evidence>
<proteinExistence type="predicted"/>
<comment type="caution">
    <text evidence="1">The sequence shown here is derived from an EMBL/GenBank/DDBJ whole genome shotgun (WGS) entry which is preliminary data.</text>
</comment>
<organism evidence="1 2">
    <name type="scientific">Pseudomonas caricapapayae</name>
    <dbReference type="NCBI Taxonomy" id="46678"/>
    <lineage>
        <taxon>Bacteria</taxon>
        <taxon>Pseudomonadati</taxon>
        <taxon>Pseudomonadota</taxon>
        <taxon>Gammaproteobacteria</taxon>
        <taxon>Pseudomonadales</taxon>
        <taxon>Pseudomonadaceae</taxon>
        <taxon>Pseudomonas</taxon>
    </lineage>
</organism>
<keyword evidence="2" id="KW-1185">Reference proteome</keyword>
<name>A0ACC7LQ47_9PSED</name>
<dbReference type="EMBL" id="JBIUGF010000002">
    <property type="protein sequence ID" value="MFJ1336685.1"/>
    <property type="molecule type" value="Genomic_DNA"/>
</dbReference>
<gene>
    <name evidence="1" type="ORF">ACIKP7_00925</name>
</gene>
<evidence type="ECO:0000313" key="2">
    <source>
        <dbReference type="Proteomes" id="UP001615411"/>
    </source>
</evidence>
<accession>A0ACC7LQ47</accession>
<protein>
    <submittedName>
        <fullName evidence="1">Uncharacterized protein</fullName>
    </submittedName>
</protein>
<dbReference type="Proteomes" id="UP001615411">
    <property type="component" value="Unassembled WGS sequence"/>
</dbReference>